<dbReference type="Proteomes" id="UP001383192">
    <property type="component" value="Unassembled WGS sequence"/>
</dbReference>
<name>A0AAW0DP32_9AGAR</name>
<evidence type="ECO:0000256" key="2">
    <source>
        <dbReference type="SAM" id="SignalP"/>
    </source>
</evidence>
<keyword evidence="2" id="KW-0732">Signal</keyword>
<evidence type="ECO:0000313" key="3">
    <source>
        <dbReference type="EMBL" id="KAK7054517.1"/>
    </source>
</evidence>
<reference evidence="3 4" key="1">
    <citation type="submission" date="2024-01" db="EMBL/GenBank/DDBJ databases">
        <title>A draft genome for a cacao thread blight-causing isolate of Paramarasmius palmivorus.</title>
        <authorList>
            <person name="Baruah I.K."/>
            <person name="Bukari Y."/>
            <person name="Amoako-Attah I."/>
            <person name="Meinhardt L.W."/>
            <person name="Bailey B.A."/>
            <person name="Cohen S.P."/>
        </authorList>
    </citation>
    <scope>NUCLEOTIDE SEQUENCE [LARGE SCALE GENOMIC DNA]</scope>
    <source>
        <strain evidence="3 4">GH-12</strain>
    </source>
</reference>
<dbReference type="EMBL" id="JAYKXP010000009">
    <property type="protein sequence ID" value="KAK7054517.1"/>
    <property type="molecule type" value="Genomic_DNA"/>
</dbReference>
<evidence type="ECO:0000256" key="1">
    <source>
        <dbReference type="SAM" id="MobiDB-lite"/>
    </source>
</evidence>
<accession>A0AAW0DP32</accession>
<dbReference type="AlphaFoldDB" id="A0AAW0DP32"/>
<proteinExistence type="predicted"/>
<feature type="chain" id="PRO_5043799370" evidence="2">
    <location>
        <begin position="16"/>
        <end position="115"/>
    </location>
</feature>
<sequence>MTLFLFSLFILSISALPSFYLPSLHPSSSADLAQLYLPSLHSGLSVPQALSLVTRRLSTDYGANRRAQARSREDTNEGRPTGLDLRSGKNSSRTGQEEDEILLESWAHQERYVTR</sequence>
<organism evidence="3 4">
    <name type="scientific">Paramarasmius palmivorus</name>
    <dbReference type="NCBI Taxonomy" id="297713"/>
    <lineage>
        <taxon>Eukaryota</taxon>
        <taxon>Fungi</taxon>
        <taxon>Dikarya</taxon>
        <taxon>Basidiomycota</taxon>
        <taxon>Agaricomycotina</taxon>
        <taxon>Agaricomycetes</taxon>
        <taxon>Agaricomycetidae</taxon>
        <taxon>Agaricales</taxon>
        <taxon>Marasmiineae</taxon>
        <taxon>Marasmiaceae</taxon>
        <taxon>Paramarasmius</taxon>
    </lineage>
</organism>
<comment type="caution">
    <text evidence="3">The sequence shown here is derived from an EMBL/GenBank/DDBJ whole genome shotgun (WGS) entry which is preliminary data.</text>
</comment>
<protein>
    <submittedName>
        <fullName evidence="3">Uncharacterized protein</fullName>
    </submittedName>
</protein>
<feature type="signal peptide" evidence="2">
    <location>
        <begin position="1"/>
        <end position="15"/>
    </location>
</feature>
<evidence type="ECO:0000313" key="4">
    <source>
        <dbReference type="Proteomes" id="UP001383192"/>
    </source>
</evidence>
<keyword evidence="4" id="KW-1185">Reference proteome</keyword>
<feature type="region of interest" description="Disordered" evidence="1">
    <location>
        <begin position="63"/>
        <end position="100"/>
    </location>
</feature>
<gene>
    <name evidence="3" type="ORF">VNI00_003715</name>
</gene>